<sequence>MPPKRDIRDFFKPAQHTQVSTQPQATTSSLQWPLSRARVSQGDDPTRKPVPSYSPPYVGANSPAPNDVSAVAAAAPPPTSQSSTYSTSSKRVVVNGQQVVQDSDSDSDSDFEELIVLDFGKKVPNDEPLSTPRTRTSLRGAPSARSSIFKKPDDTALCKPPDRGTIAKPSLSRLIQIAQRTAEAEQRIAIGKANLENAVEDTPIPDAEINEDVLAAVVNNDDDSDNAARLYLAMQRTSAPDLNCVVHIFPEAIDAEVPAGAQFPIQSLPRQGWAKSLENSDKRDQAFMSGFAQQIFRYQVLPEELVFWMLEQLTLGASDALGLRYLQLIEAHPESIRLILSPGALDRLFSNLNADTQLMTGPQTIQPSFEDHDALKRKLPTSLGWVIRLMQQSAQQLSTETSAHALYLSIILSLDESVISDPSISQELEMAIETLICSISVSELTSVLVQIVPRILQRITHPVLQNKLVRSLPARSPLTASLQRYVALSFFLHPVALNASLNDAKVISLVHSHLQSSSDFRITKETDYKSLATRLSLLDIGIGPGLGDVPYHPLLSSTASQEISDGPQQRKTMSPQDKAFNREVDSLARHIKYVSNNIVEAGAIGDLTRLDAKDASERLFHRLENVVRIGGRPKKEAFGKSTEHIGSQSLMSKWAALKTKTAGAAAHIDLDRVSSDDGFEEALEN</sequence>
<feature type="region of interest" description="Disordered" evidence="1">
    <location>
        <begin position="124"/>
        <end position="155"/>
    </location>
</feature>
<feature type="compositionally biased region" description="Basic and acidic residues" evidence="1">
    <location>
        <begin position="1"/>
        <end position="11"/>
    </location>
</feature>
<keyword evidence="3" id="KW-1185">Reference proteome</keyword>
<feature type="compositionally biased region" description="Low complexity" evidence="1">
    <location>
        <begin position="62"/>
        <end position="90"/>
    </location>
</feature>
<evidence type="ECO:0000313" key="3">
    <source>
        <dbReference type="Proteomes" id="UP000799444"/>
    </source>
</evidence>
<dbReference type="EMBL" id="ML996115">
    <property type="protein sequence ID" value="KAF2737545.1"/>
    <property type="molecule type" value="Genomic_DNA"/>
</dbReference>
<gene>
    <name evidence="2" type="ORF">EJ04DRAFT_574502</name>
</gene>
<proteinExistence type="predicted"/>
<protein>
    <submittedName>
        <fullName evidence="2">Uncharacterized protein</fullName>
    </submittedName>
</protein>
<name>A0A9P4R5V0_9PLEO</name>
<feature type="compositionally biased region" description="Polar residues" evidence="1">
    <location>
        <begin position="15"/>
        <end position="32"/>
    </location>
</feature>
<organism evidence="2 3">
    <name type="scientific">Polyplosphaeria fusca</name>
    <dbReference type="NCBI Taxonomy" id="682080"/>
    <lineage>
        <taxon>Eukaryota</taxon>
        <taxon>Fungi</taxon>
        <taxon>Dikarya</taxon>
        <taxon>Ascomycota</taxon>
        <taxon>Pezizomycotina</taxon>
        <taxon>Dothideomycetes</taxon>
        <taxon>Pleosporomycetidae</taxon>
        <taxon>Pleosporales</taxon>
        <taxon>Tetraplosphaeriaceae</taxon>
        <taxon>Polyplosphaeria</taxon>
    </lineage>
</organism>
<comment type="caution">
    <text evidence="2">The sequence shown here is derived from an EMBL/GenBank/DDBJ whole genome shotgun (WGS) entry which is preliminary data.</text>
</comment>
<accession>A0A9P4R5V0</accession>
<dbReference type="Proteomes" id="UP000799444">
    <property type="component" value="Unassembled WGS sequence"/>
</dbReference>
<reference evidence="2" key="1">
    <citation type="journal article" date="2020" name="Stud. Mycol.">
        <title>101 Dothideomycetes genomes: a test case for predicting lifestyles and emergence of pathogens.</title>
        <authorList>
            <person name="Haridas S."/>
            <person name="Albert R."/>
            <person name="Binder M."/>
            <person name="Bloem J."/>
            <person name="Labutti K."/>
            <person name="Salamov A."/>
            <person name="Andreopoulos B."/>
            <person name="Baker S."/>
            <person name="Barry K."/>
            <person name="Bills G."/>
            <person name="Bluhm B."/>
            <person name="Cannon C."/>
            <person name="Castanera R."/>
            <person name="Culley D."/>
            <person name="Daum C."/>
            <person name="Ezra D."/>
            <person name="Gonzalez J."/>
            <person name="Henrissat B."/>
            <person name="Kuo A."/>
            <person name="Liang C."/>
            <person name="Lipzen A."/>
            <person name="Lutzoni F."/>
            <person name="Magnuson J."/>
            <person name="Mondo S."/>
            <person name="Nolan M."/>
            <person name="Ohm R."/>
            <person name="Pangilinan J."/>
            <person name="Park H.-J."/>
            <person name="Ramirez L."/>
            <person name="Alfaro M."/>
            <person name="Sun H."/>
            <person name="Tritt A."/>
            <person name="Yoshinaga Y."/>
            <person name="Zwiers L.-H."/>
            <person name="Turgeon B."/>
            <person name="Goodwin S."/>
            <person name="Spatafora J."/>
            <person name="Crous P."/>
            <person name="Grigoriev I."/>
        </authorList>
    </citation>
    <scope>NUCLEOTIDE SEQUENCE</scope>
    <source>
        <strain evidence="2">CBS 125425</strain>
    </source>
</reference>
<dbReference type="AlphaFoldDB" id="A0A9P4R5V0"/>
<dbReference type="OrthoDB" id="5350396at2759"/>
<evidence type="ECO:0000256" key="1">
    <source>
        <dbReference type="SAM" id="MobiDB-lite"/>
    </source>
</evidence>
<feature type="region of interest" description="Disordered" evidence="1">
    <location>
        <begin position="1"/>
        <end position="90"/>
    </location>
</feature>
<evidence type="ECO:0000313" key="2">
    <source>
        <dbReference type="EMBL" id="KAF2737545.1"/>
    </source>
</evidence>